<dbReference type="PROSITE" id="PS51762">
    <property type="entry name" value="GH16_2"/>
    <property type="match status" value="1"/>
</dbReference>
<dbReference type="InterPro" id="IPR000757">
    <property type="entry name" value="Beta-glucanase-like"/>
</dbReference>
<dbReference type="PANTHER" id="PTHR10963">
    <property type="entry name" value="GLYCOSYL HYDROLASE-RELATED"/>
    <property type="match status" value="1"/>
</dbReference>
<feature type="chain" id="PRO_5003886067" description="GH16 domain-containing protein" evidence="1">
    <location>
        <begin position="21"/>
        <end position="370"/>
    </location>
</feature>
<dbReference type="eggNOG" id="ENOG502SIEA">
    <property type="taxonomic scope" value="Eukaryota"/>
</dbReference>
<sequence length="370" mass="40203">MVSSCYLFTLLFAWIVGVKGADSTTYGLVRDYSGENFFDGWTFYGEFDNVTNGDADFVAKENSSDLAFFDSTTGHTIMKVDNTSAVLFNEKRRTVRITSDFAYDIGSVFVFDVYHMPFGCSVWPAMWTTALLQPGQKWPTGGEIDIMEGINLNPNPQMGLHTTSGCTQMDPKQSSSFINGTDCQGAGGCITTYDDEASYGTAFAAKGGGAFVTEFSNNGISMWFFERPNVPDSLKNNESSIDTSTLGIPMGHYPSTGCDIGEFFGKQNLIFDITLCGDFAGAPTFFSLTCTGQCYQDYVMGDGSVYGDAYFEVDYVRVFSLNGTEPPSSSSPSSSSSVALPTMHKVQGNGVTRVRISWLFAVIVGVVLWA</sequence>
<dbReference type="InParanoid" id="K5X3R4"/>
<dbReference type="GeneID" id="18831366"/>
<dbReference type="PANTHER" id="PTHR10963:SF24">
    <property type="entry name" value="GLYCOSIDASE C21B10.07-RELATED"/>
    <property type="match status" value="1"/>
</dbReference>
<dbReference type="Proteomes" id="UP000008493">
    <property type="component" value="Unassembled WGS sequence"/>
</dbReference>
<dbReference type="Gene3D" id="2.60.120.200">
    <property type="match status" value="1"/>
</dbReference>
<dbReference type="OMA" id="DEASYGT"/>
<proteinExistence type="predicted"/>
<reference evidence="4" key="1">
    <citation type="journal article" date="2012" name="Proc. Natl. Acad. Sci. U.S.A.">
        <title>Genome sequence of the button mushroom Agaricus bisporus reveals mechanisms governing adaptation to a humic-rich ecological niche.</title>
        <authorList>
            <person name="Morin E."/>
            <person name="Kohler A."/>
            <person name="Baker A.R."/>
            <person name="Foulongne-Oriol M."/>
            <person name="Lombard V."/>
            <person name="Nagy L.G."/>
            <person name="Ohm R.A."/>
            <person name="Patyshakuliyeva A."/>
            <person name="Brun A."/>
            <person name="Aerts A.L."/>
            <person name="Bailey A.M."/>
            <person name="Billette C."/>
            <person name="Coutinho P.M."/>
            <person name="Deakin G."/>
            <person name="Doddapaneni H."/>
            <person name="Floudas D."/>
            <person name="Grimwood J."/>
            <person name="Hilden K."/>
            <person name="Kuees U."/>
            <person name="LaButti K.M."/>
            <person name="Lapidus A."/>
            <person name="Lindquist E.A."/>
            <person name="Lucas S.M."/>
            <person name="Murat C."/>
            <person name="Riley R.W."/>
            <person name="Salamov A.A."/>
            <person name="Schmutz J."/>
            <person name="Subramanian V."/>
            <person name="Woesten H.A.B."/>
            <person name="Xu J."/>
            <person name="Eastwood D.C."/>
            <person name="Foster G.D."/>
            <person name="Sonnenberg A.S."/>
            <person name="Cullen D."/>
            <person name="de Vries R.P."/>
            <person name="Lundell T."/>
            <person name="Hibbett D.S."/>
            <person name="Henrissat B."/>
            <person name="Burton K.S."/>
            <person name="Kerrigan R.W."/>
            <person name="Challen M.P."/>
            <person name="Grigoriev I.V."/>
            <person name="Martin F."/>
        </authorList>
    </citation>
    <scope>NUCLEOTIDE SEQUENCE [LARGE SCALE GENOMIC DNA]</scope>
    <source>
        <strain evidence="4">JB137-S8 / ATCC MYA-4627 / FGSC 10392</strain>
    </source>
</reference>
<organism evidence="3 4">
    <name type="scientific">Agaricus bisporus var. burnettii (strain JB137-S8 / ATCC MYA-4627 / FGSC 10392)</name>
    <name type="common">White button mushroom</name>
    <dbReference type="NCBI Taxonomy" id="597362"/>
    <lineage>
        <taxon>Eukaryota</taxon>
        <taxon>Fungi</taxon>
        <taxon>Dikarya</taxon>
        <taxon>Basidiomycota</taxon>
        <taxon>Agaricomycotina</taxon>
        <taxon>Agaricomycetes</taxon>
        <taxon>Agaricomycetidae</taxon>
        <taxon>Agaricales</taxon>
        <taxon>Agaricineae</taxon>
        <taxon>Agaricaceae</taxon>
        <taxon>Agaricus</taxon>
    </lineage>
</organism>
<keyword evidence="1" id="KW-0732">Signal</keyword>
<evidence type="ECO:0000313" key="3">
    <source>
        <dbReference type="EMBL" id="EKM77813.1"/>
    </source>
</evidence>
<dbReference type="AlphaFoldDB" id="K5X3R4"/>
<evidence type="ECO:0000313" key="4">
    <source>
        <dbReference type="Proteomes" id="UP000008493"/>
    </source>
</evidence>
<evidence type="ECO:0000256" key="1">
    <source>
        <dbReference type="SAM" id="SignalP"/>
    </source>
</evidence>
<dbReference type="EMBL" id="JH971394">
    <property type="protein sequence ID" value="EKM77813.1"/>
    <property type="molecule type" value="Genomic_DNA"/>
</dbReference>
<evidence type="ECO:0000259" key="2">
    <source>
        <dbReference type="PROSITE" id="PS51762"/>
    </source>
</evidence>
<keyword evidence="4" id="KW-1185">Reference proteome</keyword>
<dbReference type="OrthoDB" id="192832at2759"/>
<gene>
    <name evidence="3" type="ORF">AGABI1DRAFT_76822</name>
</gene>
<dbReference type="KEGG" id="abp:AGABI1DRAFT76822"/>
<dbReference type="STRING" id="597362.K5X3R4"/>
<dbReference type="Pfam" id="PF26113">
    <property type="entry name" value="GH16_XgeA"/>
    <property type="match status" value="1"/>
</dbReference>
<dbReference type="SUPFAM" id="SSF49899">
    <property type="entry name" value="Concanavalin A-like lectins/glucanases"/>
    <property type="match status" value="1"/>
</dbReference>
<dbReference type="GO" id="GO:0009251">
    <property type="term" value="P:glucan catabolic process"/>
    <property type="evidence" value="ECO:0007669"/>
    <property type="project" value="TreeGrafter"/>
</dbReference>
<dbReference type="HOGENOM" id="CLU_016972_2_1_1"/>
<dbReference type="InterPro" id="IPR050546">
    <property type="entry name" value="Glycosyl_Hydrlase_16"/>
</dbReference>
<feature type="domain" description="GH16" evidence="2">
    <location>
        <begin position="23"/>
        <end position="324"/>
    </location>
</feature>
<dbReference type="InterPro" id="IPR013320">
    <property type="entry name" value="ConA-like_dom_sf"/>
</dbReference>
<dbReference type="GO" id="GO:0004553">
    <property type="term" value="F:hydrolase activity, hydrolyzing O-glycosyl compounds"/>
    <property type="evidence" value="ECO:0007669"/>
    <property type="project" value="InterPro"/>
</dbReference>
<accession>K5X3R4</accession>
<dbReference type="RefSeq" id="XP_007331532.1">
    <property type="nucleotide sequence ID" value="XM_007331470.1"/>
</dbReference>
<feature type="signal peptide" evidence="1">
    <location>
        <begin position="1"/>
        <end position="20"/>
    </location>
</feature>
<name>K5X3R4_AGABU</name>
<protein>
    <recommendedName>
        <fullName evidence="2">GH16 domain-containing protein</fullName>
    </recommendedName>
</protein>